<name>A0A146K4N2_9EUKA</name>
<evidence type="ECO:0000256" key="3">
    <source>
        <dbReference type="ARBA" id="ARBA00037770"/>
    </source>
</evidence>
<reference evidence="7" key="1">
    <citation type="submission" date="2015-07" db="EMBL/GenBank/DDBJ databases">
        <title>Adaptation to a free-living lifestyle via gene acquisitions in the diplomonad Trepomonas sp. PC1.</title>
        <authorList>
            <person name="Xu F."/>
            <person name="Jerlstrom-Hultqvist J."/>
            <person name="Kolisko M."/>
            <person name="Simpson A.G.B."/>
            <person name="Roger A.J."/>
            <person name="Svard S.G."/>
            <person name="Andersson J.O."/>
        </authorList>
    </citation>
    <scope>NUCLEOTIDE SEQUENCE</scope>
    <source>
        <strain evidence="7">PC1</strain>
    </source>
</reference>
<dbReference type="EMBL" id="GDID01004743">
    <property type="protein sequence ID" value="JAP91863.1"/>
    <property type="molecule type" value="Transcribed_RNA"/>
</dbReference>
<dbReference type="Gene3D" id="3.40.50.300">
    <property type="entry name" value="P-loop containing nucleotide triphosphate hydrolases"/>
    <property type="match status" value="1"/>
</dbReference>
<evidence type="ECO:0000256" key="5">
    <source>
        <dbReference type="SAM" id="MobiDB-lite"/>
    </source>
</evidence>
<evidence type="ECO:0000259" key="6">
    <source>
        <dbReference type="Pfam" id="PF01926"/>
    </source>
</evidence>
<gene>
    <name evidence="7" type="ORF">TPC1_16383</name>
</gene>
<sequence length="471" mass="54826">ISKAISGKQKKQMLKEEKLKKINKKLNEGVVSDQPISDPANFFLKFVNDSNLTVQQNKEKAIEPFQQPPFYKIDPEIYLNEQNCPNLPLRPPNPQNLSLEEYEKEEEKVFEQYFKKISPDMQQVATEYCQFELNKNVYREVWRVTERSDVVCLIVDARFPLAHCPVNFFNYYKANKKPIILLINKSDLVSPLQLTQHEDFFKHYFVKMKLKADVITYSAMTTPRMELLTKIVKMSRQLVKKYPPTQITIGFMGQPSVGKSKTMNLLVGHKVTKVRITAGCTKHLQTYFLEDFEDETNRSVLFCDCPGLVLPVKNSPRPLQILTGVFPTGRVREFYSVIRLLAENSPKSAEQIKNMVNQKMIMSRYDKEVQFDTPDQMLNALAYQLGFLNKSGPWAHKAGLWLFQRITEGGFHYEFGLDQINVDWWENKWKGGERKWDGSCMIKIGHAEEKQNEQLLNQQENGEENEEVEEK</sequence>
<organism evidence="7">
    <name type="scientific">Trepomonas sp. PC1</name>
    <dbReference type="NCBI Taxonomy" id="1076344"/>
    <lineage>
        <taxon>Eukaryota</taxon>
        <taxon>Metamonada</taxon>
        <taxon>Diplomonadida</taxon>
        <taxon>Hexamitidae</taxon>
        <taxon>Hexamitinae</taxon>
        <taxon>Trepomonas</taxon>
    </lineage>
</organism>
<keyword evidence="1" id="KW-0547">Nucleotide-binding</keyword>
<feature type="domain" description="G" evidence="6">
    <location>
        <begin position="248"/>
        <end position="311"/>
    </location>
</feature>
<dbReference type="AlphaFoldDB" id="A0A146K4N2"/>
<dbReference type="SUPFAM" id="SSF52540">
    <property type="entry name" value="P-loop containing nucleoside triphosphate hydrolases"/>
    <property type="match status" value="1"/>
</dbReference>
<proteinExistence type="predicted"/>
<feature type="compositionally biased region" description="Acidic residues" evidence="5">
    <location>
        <begin position="461"/>
        <end position="471"/>
    </location>
</feature>
<feature type="region of interest" description="Disordered" evidence="5">
    <location>
        <begin position="451"/>
        <end position="471"/>
    </location>
</feature>
<feature type="non-terminal residue" evidence="7">
    <location>
        <position position="1"/>
    </location>
</feature>
<dbReference type="InterPro" id="IPR006073">
    <property type="entry name" value="GTP-bd"/>
</dbReference>
<dbReference type="PANTHER" id="PTHR45709:SF3">
    <property type="entry name" value="GUANINE NUCLEOTIDE-BINDING PROTEIN-LIKE 1"/>
    <property type="match status" value="1"/>
</dbReference>
<protein>
    <recommendedName>
        <fullName evidence="4">Guanine nucleotide-binding protein-like 1</fullName>
    </recommendedName>
</protein>
<keyword evidence="2" id="KW-0342">GTP-binding</keyword>
<dbReference type="Pfam" id="PF01926">
    <property type="entry name" value="MMR_HSR1"/>
    <property type="match status" value="1"/>
</dbReference>
<dbReference type="GO" id="GO:0003924">
    <property type="term" value="F:GTPase activity"/>
    <property type="evidence" value="ECO:0007669"/>
    <property type="project" value="InterPro"/>
</dbReference>
<evidence type="ECO:0000256" key="4">
    <source>
        <dbReference type="ARBA" id="ARBA00039902"/>
    </source>
</evidence>
<dbReference type="GO" id="GO:0005525">
    <property type="term" value="F:GTP binding"/>
    <property type="evidence" value="ECO:0007669"/>
    <property type="project" value="UniProtKB-KW"/>
</dbReference>
<dbReference type="InterPro" id="IPR043358">
    <property type="entry name" value="GNL1-like"/>
</dbReference>
<evidence type="ECO:0000313" key="7">
    <source>
        <dbReference type="EMBL" id="JAP91863.1"/>
    </source>
</evidence>
<evidence type="ECO:0000256" key="1">
    <source>
        <dbReference type="ARBA" id="ARBA00022741"/>
    </source>
</evidence>
<evidence type="ECO:0000256" key="2">
    <source>
        <dbReference type="ARBA" id="ARBA00023134"/>
    </source>
</evidence>
<dbReference type="InterPro" id="IPR027417">
    <property type="entry name" value="P-loop_NTPase"/>
</dbReference>
<accession>A0A146K4N2</accession>
<dbReference type="PANTHER" id="PTHR45709">
    <property type="entry name" value="LARGE SUBUNIT GTPASE 1 HOMOLOG-RELATED"/>
    <property type="match status" value="1"/>
</dbReference>
<comment type="function">
    <text evidence="3">Possible regulatory or functional link with the histocompatibility cluster.</text>
</comment>